<accession>A0A8J3S3Q0</accession>
<dbReference type="RefSeq" id="WP_189243585.1">
    <property type="nucleotide sequence ID" value="NZ_BMQP01000045.1"/>
</dbReference>
<dbReference type="AlphaFoldDB" id="A0A8J3S3Q0"/>
<proteinExistence type="predicted"/>
<keyword evidence="2" id="KW-1185">Reference proteome</keyword>
<name>A0A8J3S3Q0_PLARO</name>
<evidence type="ECO:0000313" key="1">
    <source>
        <dbReference type="EMBL" id="GIH87851.1"/>
    </source>
</evidence>
<comment type="caution">
    <text evidence="1">The sequence shown here is derived from an EMBL/GenBank/DDBJ whole genome shotgun (WGS) entry which is preliminary data.</text>
</comment>
<dbReference type="Pfam" id="PF19614">
    <property type="entry name" value="DUF6119"/>
    <property type="match status" value="1"/>
</dbReference>
<dbReference type="NCBIfam" id="TIGR04141">
    <property type="entry name" value="TIGR04141 family sporadically distributed protein"/>
    <property type="match status" value="1"/>
</dbReference>
<sequence length="544" mass="59789">MADTRVVTLYHLLDVEPTLAGLFCALDGERLDELEFAPLFPEFPGAVAYLVRGHFTIPKVGWSGDLSQLVGEDLSLDDRKAAALLLIAVDDKVFAIGFGQGFRLVPDDLKDPDFGLRFAVRAVDPDCVRDIVRRSMTRRGRQDSTVVPSGLPIGSIGVRQHAEIVRRLGGELHTDILGLEDGASVFVDGSAGLRLPIPLDDVKLVALLKQITKVCAANVHPSFAFIEAIKAVRDASLISRLDALLDKGLRGEVDAPFDLAVPVDLVPKLAETASYNIRIGPVWMRNRRSLEMEDILSRCRVLHSSTPTAALREGRIELSGDCGGTGSLGGAPAICWLETELTIGAHHYFLIDGEWHETGLEYLDSIRRQVTELISTDSPTVLPPWRKGEHEAAYNLRVQHELGRANYLCLDRKYVRTTLHRGNGFEACDHYGPEGRLVCVKPAQDSPPLSHLFNQALVAVEALVNQPEARARFREVVAEVSEGTRNVPLDYRPRKVVFAIHLKTGRTLTPETLFPFAQVALVNMATTLKSLYDVDVEVVGIPAE</sequence>
<reference evidence="1" key="1">
    <citation type="submission" date="2021-01" db="EMBL/GenBank/DDBJ databases">
        <title>Whole genome shotgun sequence of Planobispora rosea NBRC 15558.</title>
        <authorList>
            <person name="Komaki H."/>
            <person name="Tamura T."/>
        </authorList>
    </citation>
    <scope>NUCLEOTIDE SEQUENCE</scope>
    <source>
        <strain evidence="1">NBRC 15558</strain>
    </source>
</reference>
<evidence type="ECO:0008006" key="3">
    <source>
        <dbReference type="Google" id="ProtNLM"/>
    </source>
</evidence>
<dbReference type="InterPro" id="IPR026487">
    <property type="entry name" value="CHP04141"/>
</dbReference>
<gene>
    <name evidence="1" type="ORF">Pro02_62590</name>
</gene>
<evidence type="ECO:0000313" key="2">
    <source>
        <dbReference type="Proteomes" id="UP000655044"/>
    </source>
</evidence>
<dbReference type="Proteomes" id="UP000655044">
    <property type="component" value="Unassembled WGS sequence"/>
</dbReference>
<protein>
    <recommendedName>
        <fullName evidence="3">TIGR04141 family sporadically distributed protein</fullName>
    </recommendedName>
</protein>
<dbReference type="EMBL" id="BOOI01000068">
    <property type="protein sequence ID" value="GIH87851.1"/>
    <property type="molecule type" value="Genomic_DNA"/>
</dbReference>
<organism evidence="1 2">
    <name type="scientific">Planobispora rosea</name>
    <dbReference type="NCBI Taxonomy" id="35762"/>
    <lineage>
        <taxon>Bacteria</taxon>
        <taxon>Bacillati</taxon>
        <taxon>Actinomycetota</taxon>
        <taxon>Actinomycetes</taxon>
        <taxon>Streptosporangiales</taxon>
        <taxon>Streptosporangiaceae</taxon>
        <taxon>Planobispora</taxon>
    </lineage>
</organism>